<dbReference type="BioCyc" id="SONE211586:G1GMP-3506-MONOMER"/>
<dbReference type="eggNOG" id="ENOG5032S82">
    <property type="taxonomic scope" value="Bacteria"/>
</dbReference>
<reference evidence="1 2" key="3">
    <citation type="journal article" date="2008" name="Appl. Environ. Microbiol.">
        <title>Identification of mobile elements and pseudogenes in the Shewanella oneidensis MR-1 genome.</title>
        <authorList>
            <person name="Romine M.F."/>
            <person name="Carlson T.S."/>
            <person name="Norbeck A.D."/>
            <person name="McCue L.A."/>
            <person name="Lipton M.S."/>
        </authorList>
    </citation>
    <scope>NUCLEOTIDE SEQUENCE [LARGE SCALE GENOMIC DNA]</scope>
    <source>
        <strain evidence="2">ATCC 700550 / JCM 31522 / CIP 106686 / LMG 19005 / NCIMB 14063 / MR-1</strain>
    </source>
</reference>
<evidence type="ECO:0000313" key="1">
    <source>
        <dbReference type="EMBL" id="AAN56756.2"/>
    </source>
</evidence>
<reference evidence="1 2" key="4">
    <citation type="journal article" date="2011" name="BMC Genomics">
        <title>Genome-wide protein localization prediction strategies for gram negative bacteria.</title>
        <authorList>
            <person name="Romine M.F."/>
        </authorList>
    </citation>
    <scope>NUCLEOTIDE SEQUENCE [LARGE SCALE GENOMIC DNA]</scope>
    <source>
        <strain evidence="2">ATCC 700550 / JCM 31522 / CIP 106686 / LMG 19005 / NCIMB 14063 / MR-1</strain>
    </source>
</reference>
<name>Q8EAW6_SHEON</name>
<dbReference type="Proteomes" id="UP000008186">
    <property type="component" value="Chromosome"/>
</dbReference>
<dbReference type="PATRIC" id="fig|211586.12.peg.3659"/>
<dbReference type="HOGENOM" id="CLU_073012_0_0_6"/>
<evidence type="ECO:0008006" key="3">
    <source>
        <dbReference type="Google" id="ProtNLM"/>
    </source>
</evidence>
<dbReference type="EMBL" id="AE014299">
    <property type="protein sequence ID" value="AAN56756.2"/>
    <property type="molecule type" value="Genomic_DNA"/>
</dbReference>
<protein>
    <recommendedName>
        <fullName evidence="3">DUF2971 domain-containing protein</fullName>
    </recommendedName>
</protein>
<dbReference type="AlphaFoldDB" id="Q8EAW6"/>
<dbReference type="OrthoDB" id="8548541at2"/>
<accession>Q8EAW6</accession>
<reference evidence="1 2" key="2">
    <citation type="journal article" date="2005" name="Proteomics">
        <title>Global detection and characterization of hypothetical proteins in Shewanella oneidensis MR-1 using LC-MS based proteomics.</title>
        <authorList>
            <person name="Elias D.A."/>
            <person name="Monroe M.E."/>
            <person name="Marshall M.J."/>
            <person name="Romine M.F."/>
            <person name="Belieav A.S."/>
            <person name="Fredrickson J.K."/>
            <person name="Anderson G.A."/>
            <person name="Smith R.D."/>
            <person name="Lipton M.S."/>
        </authorList>
    </citation>
    <scope>NUCLEOTIDE SEQUENCE [LARGE SCALE GENOMIC DNA]</scope>
    <source>
        <strain evidence="2">ATCC 700550 / JCM 31522 / CIP 106686 / LMG 19005 / NCIMB 14063 / MR-1</strain>
    </source>
</reference>
<dbReference type="KEGG" id="son:SO_3775"/>
<keyword evidence="2" id="KW-1185">Reference proteome</keyword>
<sequence length="253" mass="29089">MAANTTGTIMRQPEDGNIRLWRYMDFSKFVALISSKSLFLNRVDRFTDPYEGHFSSLNNRLRNSIYEAKYAGSEIDPHKVASAIFDFNSFSRQWTYVNCWHANKYESAAMWDLYAKTEEAIAIETDYNSLAAVLPSEAQLGFVEYIDFDTEWMPENNATYPYLHKRKSFEHEKEVRIIVQEIPRAKSGVGFDREAVNDKHGISLDIDLNQLIKSIHVSPTAPKWLVDLTDTVSKTFGIDAHVKQSDLYKAPIK</sequence>
<evidence type="ECO:0000313" key="2">
    <source>
        <dbReference type="Proteomes" id="UP000008186"/>
    </source>
</evidence>
<organism evidence="1 2">
    <name type="scientific">Shewanella oneidensis (strain ATCC 700550 / JCM 31522 / CIP 106686 / LMG 19005 / NCIMB 14063 / MR-1)</name>
    <dbReference type="NCBI Taxonomy" id="211586"/>
    <lineage>
        <taxon>Bacteria</taxon>
        <taxon>Pseudomonadati</taxon>
        <taxon>Pseudomonadota</taxon>
        <taxon>Gammaproteobacteria</taxon>
        <taxon>Alteromonadales</taxon>
        <taxon>Shewanellaceae</taxon>
        <taxon>Shewanella</taxon>
    </lineage>
</organism>
<dbReference type="RefSeq" id="WP_011073550.1">
    <property type="nucleotide sequence ID" value="NC_004347.2"/>
</dbReference>
<reference evidence="1 2" key="1">
    <citation type="journal article" date="2002" name="Nat. Biotechnol.">
        <title>Genome sequence of the dissimilatory metal ion-reducing bacterium Shewanella oneidensis.</title>
        <authorList>
            <person name="Heidelberg J.F."/>
            <person name="Paulsen I.T."/>
            <person name="Nelson K.E."/>
            <person name="Gaidos E.J."/>
            <person name="Nelson W.C."/>
            <person name="Read T.D."/>
            <person name="Eisen J.A."/>
            <person name="Seshadri R."/>
            <person name="Ward N."/>
            <person name="Methe B."/>
            <person name="Clayton R.A."/>
            <person name="Meyer T."/>
            <person name="Tsapin A."/>
            <person name="Scott J."/>
            <person name="Beanan M."/>
            <person name="Brinkac L."/>
            <person name="Daugherty S."/>
            <person name="DeBoy R.T."/>
            <person name="Dodson R.J."/>
            <person name="Durkin A.S."/>
            <person name="Haft D.H."/>
            <person name="Kolonay J.F."/>
            <person name="Madupu R."/>
            <person name="Peterson J.D."/>
            <person name="Umayam L.A."/>
            <person name="White O."/>
            <person name="Wolf A.M."/>
            <person name="Vamathevan J."/>
            <person name="Weidman J."/>
            <person name="Impraim M."/>
            <person name="Lee K."/>
            <person name="Berry K."/>
            <person name="Lee C."/>
            <person name="Mueller J."/>
            <person name="Khouri H."/>
            <person name="Gill J."/>
            <person name="Utterback T.R."/>
            <person name="McDonald L.A."/>
            <person name="Feldblyum T.V."/>
            <person name="Smith H.O."/>
            <person name="Venter J.C."/>
            <person name="Nealson K.H."/>
            <person name="Fraser C.M."/>
        </authorList>
    </citation>
    <scope>NUCLEOTIDE SEQUENCE [LARGE SCALE GENOMIC DNA]</scope>
    <source>
        <strain evidence="2">ATCC 700550 / JCM 31522 / CIP 106686 / LMG 19005 / NCIMB 14063 / MR-1</strain>
    </source>
</reference>
<proteinExistence type="predicted"/>
<gene>
    <name evidence="1" type="ordered locus">SO_3775</name>
</gene>
<dbReference type="PaxDb" id="211586-SO_3775"/>